<dbReference type="InterPro" id="IPR023213">
    <property type="entry name" value="CAT-like_dom_sf"/>
</dbReference>
<name>A0A1W4WMG3_AGRPL</name>
<evidence type="ECO:0000256" key="4">
    <source>
        <dbReference type="PIRSR" id="PIRSR600542-1"/>
    </source>
</evidence>
<dbReference type="RefSeq" id="XP_018325126.1">
    <property type="nucleotide sequence ID" value="XM_018469624.1"/>
</dbReference>
<proteinExistence type="inferred from homology"/>
<dbReference type="PROSITE" id="PS00440">
    <property type="entry name" value="ACYLTRANSF_C_2"/>
    <property type="match status" value="1"/>
</dbReference>
<evidence type="ECO:0000256" key="1">
    <source>
        <dbReference type="ARBA" id="ARBA00005232"/>
    </source>
</evidence>
<dbReference type="Gene3D" id="3.30.559.70">
    <property type="entry name" value="Choline/Carnitine o-acyltransferase, domain 2"/>
    <property type="match status" value="1"/>
</dbReference>
<dbReference type="KEGG" id="apln:108736989"/>
<evidence type="ECO:0000313" key="8">
    <source>
        <dbReference type="RefSeq" id="XP_018325126.1"/>
    </source>
</evidence>
<gene>
    <name evidence="8" type="primary">LOC108736989</name>
</gene>
<keyword evidence="2 5" id="KW-0808">Transferase</keyword>
<dbReference type="Proteomes" id="UP000192223">
    <property type="component" value="Unplaced"/>
</dbReference>
<dbReference type="PANTHER" id="PTHR22589:SF103">
    <property type="entry name" value="CARNITINE O-ACETYL-TRANSFERASE, ISOFORM A-RELATED"/>
    <property type="match status" value="1"/>
</dbReference>
<evidence type="ECO:0000256" key="2">
    <source>
        <dbReference type="ARBA" id="ARBA00022679"/>
    </source>
</evidence>
<dbReference type="GeneID" id="108736989"/>
<dbReference type="InterPro" id="IPR000542">
    <property type="entry name" value="Carn_acyl_trans"/>
</dbReference>
<keyword evidence="7" id="KW-1185">Reference proteome</keyword>
<comment type="similarity">
    <text evidence="1 5">Belongs to the carnitine/choline acetyltransferase family.</text>
</comment>
<evidence type="ECO:0000313" key="7">
    <source>
        <dbReference type="Proteomes" id="UP000192223"/>
    </source>
</evidence>
<keyword evidence="3 5" id="KW-0012">Acyltransferase</keyword>
<feature type="active site" description="Proton acceptor" evidence="4">
    <location>
        <position position="354"/>
    </location>
</feature>
<evidence type="ECO:0000256" key="3">
    <source>
        <dbReference type="ARBA" id="ARBA00023315"/>
    </source>
</evidence>
<dbReference type="GO" id="GO:0019254">
    <property type="term" value="P:carnitine metabolic process, CoA-linked"/>
    <property type="evidence" value="ECO:0007669"/>
    <property type="project" value="TreeGrafter"/>
</dbReference>
<dbReference type="OrthoDB" id="240216at2759"/>
<evidence type="ECO:0000259" key="6">
    <source>
        <dbReference type="Pfam" id="PF00755"/>
    </source>
</evidence>
<dbReference type="STRING" id="224129.A0A1W4WMG3"/>
<dbReference type="AlphaFoldDB" id="A0A1W4WMG3"/>
<dbReference type="GO" id="GO:0005777">
    <property type="term" value="C:peroxisome"/>
    <property type="evidence" value="ECO:0007669"/>
    <property type="project" value="TreeGrafter"/>
</dbReference>
<evidence type="ECO:0000256" key="5">
    <source>
        <dbReference type="RuleBase" id="RU003801"/>
    </source>
</evidence>
<accession>A0A1W4WMG3</accession>
<dbReference type="PROSITE" id="PS00439">
    <property type="entry name" value="ACYLTRANSF_C_1"/>
    <property type="match status" value="1"/>
</dbReference>
<organism evidence="7 8">
    <name type="scientific">Agrilus planipennis</name>
    <name type="common">Emerald ash borer</name>
    <name type="synonym">Agrilus marcopoli</name>
    <dbReference type="NCBI Taxonomy" id="224129"/>
    <lineage>
        <taxon>Eukaryota</taxon>
        <taxon>Metazoa</taxon>
        <taxon>Ecdysozoa</taxon>
        <taxon>Arthropoda</taxon>
        <taxon>Hexapoda</taxon>
        <taxon>Insecta</taxon>
        <taxon>Pterygota</taxon>
        <taxon>Neoptera</taxon>
        <taxon>Endopterygota</taxon>
        <taxon>Coleoptera</taxon>
        <taxon>Polyphaga</taxon>
        <taxon>Elateriformia</taxon>
        <taxon>Buprestoidea</taxon>
        <taxon>Buprestidae</taxon>
        <taxon>Agrilinae</taxon>
        <taxon>Agrilus</taxon>
    </lineage>
</organism>
<dbReference type="FunCoup" id="A0A1W4WMG3">
    <property type="interactions" value="849"/>
</dbReference>
<protein>
    <submittedName>
        <fullName evidence="8">Carnitine O-acetyltransferase isoform X1</fullName>
    </submittedName>
</protein>
<reference evidence="8" key="1">
    <citation type="submission" date="2025-08" db="UniProtKB">
        <authorList>
            <consortium name="RefSeq"/>
        </authorList>
    </citation>
    <scope>IDENTIFICATION</scope>
    <source>
        <tissue evidence="8">Entire body</tissue>
    </source>
</reference>
<dbReference type="Gene3D" id="3.30.559.10">
    <property type="entry name" value="Chloramphenicol acetyltransferase-like domain"/>
    <property type="match status" value="1"/>
</dbReference>
<dbReference type="InterPro" id="IPR042231">
    <property type="entry name" value="Cho/carn_acyl_trans_2"/>
</dbReference>
<sequence length="638" mass="71639">MVDCSRSNLQDSNMIRLSTPGVTTLAKQLNKLTFSVGVQQVRTIKNPQNLPLQPVPKLSDTVEKYLKSVAPLLSPRELCQTELVLQDFCCPNGLGEQLQTLLEEKQKCSENWLLDWWLEIAYLGYRAPVVVHSSPGQVFPLQTFCSETAWLNYAAQIIAGAASYKTIIDKKQLPEEKMGNDPLDMNQYNLIFGTCRVPLPNKDSLQYNSDSKHIVVCHNNQFYQVQLFDTKECNMPSVKQLVTVLKQIVDKSRCMDDPVGILSGADRDSWAKAYQNLVSVEYNRCSIAQIQKSLFVVCLDQCVCPDGQESRKTLAGKQLIHGGGPNYNAGNRWFDKTIQFVISKDGICGLTYEHSPSEGQPVANMVDYINIFIEKEEAKKIPDNLNLGCEVVKLPFTLNDTDRLNIANAQCQLFGLATGLDLCVLTFTAYGKNFIKKQKLSPDSYLQMAFQYTYFRMYGRIPPQYESAALRKFLHGRTETIRSCSSESLNFACTMCSNAPDPVKAKALRSAIDGHKKYTVDALNGFGVDRHLLGLRMIAKQNCYPSPYIFEDVSFKRSTDFLITSSQVATKCDGFMCYGPTSFYGYGCCYNPRDDDMNIAVSCFQAPQSTNAEQFAYTLDCCLRDMKQVLDNSGQSKL</sequence>
<dbReference type="Pfam" id="PF00755">
    <property type="entry name" value="Carn_acyltransf"/>
    <property type="match status" value="1"/>
</dbReference>
<dbReference type="FunFam" id="3.30.559.70:FF:000010">
    <property type="entry name" value="Carnitine O-Acetyl-Transferase, isoform B"/>
    <property type="match status" value="1"/>
</dbReference>
<dbReference type="PANTHER" id="PTHR22589">
    <property type="entry name" value="CARNITINE O-ACYLTRANSFERASE"/>
    <property type="match status" value="1"/>
</dbReference>
<feature type="domain" description="Choline/carnitine acyltransferase" evidence="6">
    <location>
        <begin position="54"/>
        <end position="619"/>
    </location>
</feature>
<dbReference type="GO" id="GO:0004092">
    <property type="term" value="F:carnitine O-acetyltransferase activity"/>
    <property type="evidence" value="ECO:0007669"/>
    <property type="project" value="TreeGrafter"/>
</dbReference>
<dbReference type="InParanoid" id="A0A1W4WMG3"/>
<dbReference type="SUPFAM" id="SSF52777">
    <property type="entry name" value="CoA-dependent acyltransferases"/>
    <property type="match status" value="2"/>
</dbReference>
<dbReference type="InterPro" id="IPR039551">
    <property type="entry name" value="Cho/carn_acyl_trans"/>
</dbReference>